<keyword evidence="3" id="KW-1185">Reference proteome</keyword>
<evidence type="ECO:0000313" key="2">
    <source>
        <dbReference type="EMBL" id="KAB1215707.1"/>
    </source>
</evidence>
<name>A0A6A1VUW3_9ROSI</name>
<feature type="chain" id="PRO_5025397778" description="Secreted protein" evidence="1">
    <location>
        <begin position="29"/>
        <end position="193"/>
    </location>
</feature>
<feature type="signal peptide" evidence="1">
    <location>
        <begin position="1"/>
        <end position="28"/>
    </location>
</feature>
<keyword evidence="1" id="KW-0732">Signal</keyword>
<organism evidence="2 3">
    <name type="scientific">Morella rubra</name>
    <name type="common">Chinese bayberry</name>
    <dbReference type="NCBI Taxonomy" id="262757"/>
    <lineage>
        <taxon>Eukaryota</taxon>
        <taxon>Viridiplantae</taxon>
        <taxon>Streptophyta</taxon>
        <taxon>Embryophyta</taxon>
        <taxon>Tracheophyta</taxon>
        <taxon>Spermatophyta</taxon>
        <taxon>Magnoliopsida</taxon>
        <taxon>eudicotyledons</taxon>
        <taxon>Gunneridae</taxon>
        <taxon>Pentapetalae</taxon>
        <taxon>rosids</taxon>
        <taxon>fabids</taxon>
        <taxon>Fagales</taxon>
        <taxon>Myricaceae</taxon>
        <taxon>Morella</taxon>
    </lineage>
</organism>
<reference evidence="2 3" key="1">
    <citation type="journal article" date="2019" name="Plant Biotechnol. J.">
        <title>The red bayberry genome and genetic basis of sex determination.</title>
        <authorList>
            <person name="Jia H.M."/>
            <person name="Jia H.J."/>
            <person name="Cai Q.L."/>
            <person name="Wang Y."/>
            <person name="Zhao H.B."/>
            <person name="Yang W.F."/>
            <person name="Wang G.Y."/>
            <person name="Li Y.H."/>
            <person name="Zhan D.L."/>
            <person name="Shen Y.T."/>
            <person name="Niu Q.F."/>
            <person name="Chang L."/>
            <person name="Qiu J."/>
            <person name="Zhao L."/>
            <person name="Xie H.B."/>
            <person name="Fu W.Y."/>
            <person name="Jin J."/>
            <person name="Li X.W."/>
            <person name="Jiao Y."/>
            <person name="Zhou C.C."/>
            <person name="Tu T."/>
            <person name="Chai C.Y."/>
            <person name="Gao J.L."/>
            <person name="Fan L.J."/>
            <person name="van de Weg E."/>
            <person name="Wang J.Y."/>
            <person name="Gao Z.S."/>
        </authorList>
    </citation>
    <scope>NUCLEOTIDE SEQUENCE [LARGE SCALE GENOMIC DNA]</scope>
    <source>
        <tissue evidence="2">Leaves</tissue>
    </source>
</reference>
<evidence type="ECO:0000313" key="3">
    <source>
        <dbReference type="Proteomes" id="UP000516437"/>
    </source>
</evidence>
<gene>
    <name evidence="2" type="ORF">CJ030_MR4G004745</name>
</gene>
<evidence type="ECO:0000256" key="1">
    <source>
        <dbReference type="SAM" id="SignalP"/>
    </source>
</evidence>
<dbReference type="EMBL" id="RXIC02000022">
    <property type="protein sequence ID" value="KAB1215707.1"/>
    <property type="molecule type" value="Genomic_DNA"/>
</dbReference>
<comment type="caution">
    <text evidence="2">The sequence shown here is derived from an EMBL/GenBank/DDBJ whole genome shotgun (WGS) entry which is preliminary data.</text>
</comment>
<dbReference type="Proteomes" id="UP000516437">
    <property type="component" value="Chromosome 4"/>
</dbReference>
<accession>A0A6A1VUW3</accession>
<sequence>MALFSLKLATLLQLTDVILKGDCQVVEGRINTDTQLYTTRAMANGPHCSILCLSLTSCKQKVEAAFLTTQGASRREQPRRPQSKLDTLHRRRCHPSPNAISGRQRLAIVDGRGRSSQKTCGHAAITTKLRRWKTVAEELLRRLTLLLPTEAVGEEARFSCSVRWLFNLRFFAPPLILLIRTALISQDQVVQRR</sequence>
<dbReference type="AlphaFoldDB" id="A0A6A1VUW3"/>
<proteinExistence type="predicted"/>
<evidence type="ECO:0008006" key="4">
    <source>
        <dbReference type="Google" id="ProtNLM"/>
    </source>
</evidence>
<protein>
    <recommendedName>
        <fullName evidence="4">Secreted protein</fullName>
    </recommendedName>
</protein>